<sequence length="160" mass="17072">MRHHLKTVISNMHRRTLPIPRQNGFTLVELMIVVAIVAILAAVAYPSYQSHVQKTRRAAAAACLTELSQWMERNHTTCLAYNLTGAACGTAMTTAQLPALQCRNDVAIAYTIAFAANPTASAYTLNAVPRGPQASDTRCGTLTLNQAGTKGAVAASGCWN</sequence>
<dbReference type="PANTHER" id="PTHR30093:SF47">
    <property type="entry name" value="TYPE IV PILUS NON-CORE MINOR PILIN PILE"/>
    <property type="match status" value="1"/>
</dbReference>
<evidence type="ECO:0000313" key="2">
    <source>
        <dbReference type="EMBL" id="QIM51345.1"/>
    </source>
</evidence>
<dbReference type="Gene3D" id="3.30.700.10">
    <property type="entry name" value="Glycoprotein, Type 4 Pilin"/>
    <property type="match status" value="1"/>
</dbReference>
<evidence type="ECO:0000313" key="3">
    <source>
        <dbReference type="Proteomes" id="UP000503162"/>
    </source>
</evidence>
<dbReference type="PANTHER" id="PTHR30093">
    <property type="entry name" value="GENERAL SECRETION PATHWAY PROTEIN G"/>
    <property type="match status" value="1"/>
</dbReference>
<dbReference type="Proteomes" id="UP000503162">
    <property type="component" value="Chromosome"/>
</dbReference>
<keyword evidence="1" id="KW-0812">Transmembrane</keyword>
<dbReference type="Pfam" id="PF07963">
    <property type="entry name" value="N_methyl"/>
    <property type="match status" value="1"/>
</dbReference>
<dbReference type="AlphaFoldDB" id="A0A6G8IE64"/>
<protein>
    <submittedName>
        <fullName evidence="2">Prepilin-type N-terminal cleavage/methylation domain-containing protein</fullName>
    </submittedName>
</protein>
<reference evidence="2 3" key="1">
    <citation type="submission" date="2020-03" db="EMBL/GenBank/DDBJ databases">
        <title>Hydrogenophaga sp. nov. isolated from cyanobacterial mat.</title>
        <authorList>
            <person name="Thorat V."/>
            <person name="Kirdat K."/>
            <person name="Tiwarekar B."/>
            <person name="Costa E.D."/>
            <person name="Yadav A."/>
        </authorList>
    </citation>
    <scope>NUCLEOTIDE SEQUENCE [LARGE SCALE GENOMIC DNA]</scope>
    <source>
        <strain evidence="2 3">BA0156</strain>
    </source>
</reference>
<keyword evidence="1" id="KW-1133">Transmembrane helix</keyword>
<dbReference type="GO" id="GO:0043683">
    <property type="term" value="P:type IV pilus assembly"/>
    <property type="evidence" value="ECO:0007669"/>
    <property type="project" value="InterPro"/>
</dbReference>
<dbReference type="InterPro" id="IPR012902">
    <property type="entry name" value="N_methyl_site"/>
</dbReference>
<keyword evidence="1" id="KW-0472">Membrane</keyword>
<dbReference type="NCBIfam" id="TIGR02532">
    <property type="entry name" value="IV_pilin_GFxxxE"/>
    <property type="match status" value="1"/>
</dbReference>
<accession>A0A6G8IE64</accession>
<dbReference type="InterPro" id="IPR045584">
    <property type="entry name" value="Pilin-like"/>
</dbReference>
<keyword evidence="3" id="KW-1185">Reference proteome</keyword>
<organism evidence="2 3">
    <name type="scientific">Hydrogenophaga crocea</name>
    <dbReference type="NCBI Taxonomy" id="2716225"/>
    <lineage>
        <taxon>Bacteria</taxon>
        <taxon>Pseudomonadati</taxon>
        <taxon>Pseudomonadota</taxon>
        <taxon>Betaproteobacteria</taxon>
        <taxon>Burkholderiales</taxon>
        <taxon>Comamonadaceae</taxon>
        <taxon>Hydrogenophaga</taxon>
    </lineage>
</organism>
<gene>
    <name evidence="2" type="ORF">G9Q37_03945</name>
</gene>
<dbReference type="Pfam" id="PF16732">
    <property type="entry name" value="ComP_DUS"/>
    <property type="match status" value="1"/>
</dbReference>
<dbReference type="EMBL" id="CP049989">
    <property type="protein sequence ID" value="QIM51345.1"/>
    <property type="molecule type" value="Genomic_DNA"/>
</dbReference>
<proteinExistence type="predicted"/>
<dbReference type="KEGG" id="hcz:G9Q37_03945"/>
<feature type="transmembrane region" description="Helical" evidence="1">
    <location>
        <begin position="24"/>
        <end position="48"/>
    </location>
</feature>
<evidence type="ECO:0000256" key="1">
    <source>
        <dbReference type="SAM" id="Phobius"/>
    </source>
</evidence>
<dbReference type="InterPro" id="IPR031982">
    <property type="entry name" value="PilE-like"/>
</dbReference>
<name>A0A6G8IE64_9BURK</name>
<dbReference type="SUPFAM" id="SSF54523">
    <property type="entry name" value="Pili subunits"/>
    <property type="match status" value="1"/>
</dbReference>